<dbReference type="PANTHER" id="PTHR36156:SF2">
    <property type="entry name" value="CUPIN TYPE-2 DOMAIN-CONTAINING PROTEIN"/>
    <property type="match status" value="1"/>
</dbReference>
<dbReference type="RefSeq" id="XP_045960270.1">
    <property type="nucleotide sequence ID" value="XM_046097753.1"/>
</dbReference>
<comment type="caution">
    <text evidence="2">The sequence shown here is derived from an EMBL/GenBank/DDBJ whole genome shotgun (WGS) entry which is preliminary data.</text>
</comment>
<evidence type="ECO:0000313" key="3">
    <source>
        <dbReference type="Proteomes" id="UP000758603"/>
    </source>
</evidence>
<protein>
    <recommendedName>
        <fullName evidence="1">Cupin type-2 domain-containing protein</fullName>
    </recommendedName>
</protein>
<accession>A0A9P9A0D6</accession>
<dbReference type="Proteomes" id="UP000758603">
    <property type="component" value="Unassembled WGS sequence"/>
</dbReference>
<name>A0A9P9A0D6_9PEZI</name>
<dbReference type="Pfam" id="PF07883">
    <property type="entry name" value="Cupin_2"/>
    <property type="match status" value="1"/>
</dbReference>
<evidence type="ECO:0000313" key="2">
    <source>
        <dbReference type="EMBL" id="KAH6656005.1"/>
    </source>
</evidence>
<dbReference type="GeneID" id="70126645"/>
<dbReference type="Gene3D" id="2.60.120.10">
    <property type="entry name" value="Jelly Rolls"/>
    <property type="match status" value="1"/>
</dbReference>
<dbReference type="InterPro" id="IPR014710">
    <property type="entry name" value="RmlC-like_jellyroll"/>
</dbReference>
<dbReference type="EMBL" id="JAGPXC010000003">
    <property type="protein sequence ID" value="KAH6656005.1"/>
    <property type="molecule type" value="Genomic_DNA"/>
</dbReference>
<gene>
    <name evidence="2" type="ORF">BKA67DRAFT_515779</name>
</gene>
<dbReference type="InterPro" id="IPR013096">
    <property type="entry name" value="Cupin_2"/>
</dbReference>
<dbReference type="AlphaFoldDB" id="A0A9P9A0D6"/>
<proteinExistence type="predicted"/>
<dbReference type="InterPro" id="IPR047142">
    <property type="entry name" value="OryJ/VirC-like"/>
</dbReference>
<feature type="domain" description="Cupin type-2" evidence="1">
    <location>
        <begin position="92"/>
        <end position="158"/>
    </location>
</feature>
<evidence type="ECO:0000259" key="1">
    <source>
        <dbReference type="Pfam" id="PF07883"/>
    </source>
</evidence>
<dbReference type="InterPro" id="IPR011051">
    <property type="entry name" value="RmlC_Cupin_sf"/>
</dbReference>
<dbReference type="PANTHER" id="PTHR36156">
    <property type="entry name" value="SLR2101 PROTEIN"/>
    <property type="match status" value="1"/>
</dbReference>
<reference evidence="2" key="1">
    <citation type="journal article" date="2021" name="Nat. Commun.">
        <title>Genetic determinants of endophytism in the Arabidopsis root mycobiome.</title>
        <authorList>
            <person name="Mesny F."/>
            <person name="Miyauchi S."/>
            <person name="Thiergart T."/>
            <person name="Pickel B."/>
            <person name="Atanasova L."/>
            <person name="Karlsson M."/>
            <person name="Huettel B."/>
            <person name="Barry K.W."/>
            <person name="Haridas S."/>
            <person name="Chen C."/>
            <person name="Bauer D."/>
            <person name="Andreopoulos W."/>
            <person name="Pangilinan J."/>
            <person name="LaButti K."/>
            <person name="Riley R."/>
            <person name="Lipzen A."/>
            <person name="Clum A."/>
            <person name="Drula E."/>
            <person name="Henrissat B."/>
            <person name="Kohler A."/>
            <person name="Grigoriev I.V."/>
            <person name="Martin F.M."/>
            <person name="Hacquard S."/>
        </authorList>
    </citation>
    <scope>NUCLEOTIDE SEQUENCE</scope>
    <source>
        <strain evidence="2">MPI-SDFR-AT-0073</strain>
    </source>
</reference>
<organism evidence="2 3">
    <name type="scientific">Truncatella angustata</name>
    <dbReference type="NCBI Taxonomy" id="152316"/>
    <lineage>
        <taxon>Eukaryota</taxon>
        <taxon>Fungi</taxon>
        <taxon>Dikarya</taxon>
        <taxon>Ascomycota</taxon>
        <taxon>Pezizomycotina</taxon>
        <taxon>Sordariomycetes</taxon>
        <taxon>Xylariomycetidae</taxon>
        <taxon>Amphisphaeriales</taxon>
        <taxon>Sporocadaceae</taxon>
        <taxon>Truncatella</taxon>
    </lineage>
</organism>
<dbReference type="SUPFAM" id="SSF51182">
    <property type="entry name" value="RmlC-like cupins"/>
    <property type="match status" value="1"/>
</dbReference>
<keyword evidence="3" id="KW-1185">Reference proteome</keyword>
<dbReference type="OrthoDB" id="5840532at2759"/>
<sequence>MTTSGDITGFPAPGLRDPFRYVTGHDGSGNSIFVQTDHGDHRAIMVEGAAAQAIFYSTGENPVEVNGNTDMEFVKTRPSLHIPNGCVVRMIDFAPGVESNLHRALCIGIGTVCEGEMELSLDSGEKRIMHPGDVSVNRGAMHRWRNVSKDKPARMLYVLLDVKPIIVNGKALEFDLGYLEHEYADYEGAEDGTEKVNET</sequence>
<dbReference type="CDD" id="cd02231">
    <property type="entry name" value="cupin_BLL6423-like"/>
    <property type="match status" value="1"/>
</dbReference>